<gene>
    <name evidence="2" type="ORF">GCM10011609_06540</name>
</gene>
<name>A0ABQ2HAQ5_9PSEU</name>
<dbReference type="Pfam" id="PF04738">
    <property type="entry name" value="Lant_dehydr_N"/>
    <property type="match status" value="1"/>
</dbReference>
<comment type="caution">
    <text evidence="2">The sequence shown here is derived from an EMBL/GenBank/DDBJ whole genome shotgun (WGS) entry which is preliminary data.</text>
</comment>
<dbReference type="RefSeq" id="WP_189153017.1">
    <property type="nucleotide sequence ID" value="NZ_BMNC01000001.1"/>
</dbReference>
<accession>A0ABQ2HAQ5</accession>
<dbReference type="EMBL" id="BMNC01000001">
    <property type="protein sequence ID" value="GGM73435.1"/>
    <property type="molecule type" value="Genomic_DNA"/>
</dbReference>
<proteinExistence type="predicted"/>
<evidence type="ECO:0000313" key="2">
    <source>
        <dbReference type="EMBL" id="GGM73435.1"/>
    </source>
</evidence>
<dbReference type="InterPro" id="IPR006827">
    <property type="entry name" value="Lant_deHydtase_N"/>
</dbReference>
<reference evidence="3" key="1">
    <citation type="journal article" date="2019" name="Int. J. Syst. Evol. Microbiol.">
        <title>The Global Catalogue of Microorganisms (GCM) 10K type strain sequencing project: providing services to taxonomists for standard genome sequencing and annotation.</title>
        <authorList>
            <consortium name="The Broad Institute Genomics Platform"/>
            <consortium name="The Broad Institute Genome Sequencing Center for Infectious Disease"/>
            <person name="Wu L."/>
            <person name="Ma J."/>
        </authorList>
    </citation>
    <scope>NUCLEOTIDE SEQUENCE [LARGE SCALE GENOMIC DNA]</scope>
    <source>
        <strain evidence="3">CGMCC 4.7319</strain>
    </source>
</reference>
<organism evidence="2 3">
    <name type="scientific">Lentzea pudingi</name>
    <dbReference type="NCBI Taxonomy" id="1789439"/>
    <lineage>
        <taxon>Bacteria</taxon>
        <taxon>Bacillati</taxon>
        <taxon>Actinomycetota</taxon>
        <taxon>Actinomycetes</taxon>
        <taxon>Pseudonocardiales</taxon>
        <taxon>Pseudonocardiaceae</taxon>
        <taxon>Lentzea</taxon>
    </lineage>
</organism>
<keyword evidence="3" id="KW-1185">Reference proteome</keyword>
<feature type="domain" description="Lantibiotic dehydratase N-terminal" evidence="1">
    <location>
        <begin position="147"/>
        <end position="329"/>
    </location>
</feature>
<protein>
    <recommendedName>
        <fullName evidence="1">Lantibiotic dehydratase N-terminal domain-containing protein</fullName>
    </recommendedName>
</protein>
<evidence type="ECO:0000313" key="3">
    <source>
        <dbReference type="Proteomes" id="UP000597656"/>
    </source>
</evidence>
<dbReference type="Proteomes" id="UP000597656">
    <property type="component" value="Unassembled WGS sequence"/>
</dbReference>
<sequence length="777" mass="85088">MPGRRIDIELIPETLIRTPGFPAALADVAGDPSLLALADEAAGHADALSALAAEFADFWERLAEFAGASADRQRSQRAARRARALVSERKGLDDRQRELLRAAGMGDWEHRWTESAERWHTAVSNFTESHEKAVKSGSEAVIGAFDDDRLQHALHVSNPDFHEFATRLWTAEKGSLDKKSARRLTGTLHRYLRRLSTRCETVSFFGPVRFARFDRLRAVPVEIGAPQAERVHVEASTWLVSALSRYLVDSTPIDRRRVRRSPLFTLTAQGLVHVPTGRRFRMSPAGRAIWNSADGRTVGEVVAAVERPIDEVVEELTRLGKAVELTVIDLPSTELRALTRLARADASIAELAAARDRFAARAWPLRRQEFAGARQIAAAFSSRERQRPGGHYADREIFHEDRTCRYSERVTLGAPVVDSVGAALTSVLPLCYLGGLLRRADARAALRAHLGGKAAPLAALTAVDLSPQGPLERALRDRLAAIVRTTPADADGTVRLSSDELHAGLADLWDAVPDDDPCLPSPDLMALDGELSSWLLAELHDDCSSIYGGLENPLHSEPEALWSRFSALVRDLVGDRCAAVVGRRRSAHVTPELPGLTVELSGRSGKPAEDVVPIGEVVVPPSADGVVIRGEHRLLYPGDLASPLHRALALPALVPVPIDLGDHTPRVSIDGTVYQRARWKIRCGGLDPLSVHRVRRDARLPQHVFLRHPSEPKPLYVNFADPLTVLEVSRLPQDSALVTEMLPAHGQLWWQVDGAQCAELRLGCLVRPHSEGEGSTS</sequence>
<evidence type="ECO:0000259" key="1">
    <source>
        <dbReference type="Pfam" id="PF04738"/>
    </source>
</evidence>